<reference evidence="2" key="2">
    <citation type="submission" date="2022-10" db="EMBL/GenBank/DDBJ databases">
        <title>Comparative genomic analysis and in-vitro probiotic properties of the potential probiotic L. chiayiensis AACE 3.</title>
        <authorList>
            <person name="Kang X."/>
        </authorList>
    </citation>
    <scope>NUCLEOTIDE SEQUENCE</scope>
    <source>
        <strain evidence="2">AACE 3</strain>
    </source>
</reference>
<evidence type="ECO:0000313" key="3">
    <source>
        <dbReference type="Proteomes" id="UP000290475"/>
    </source>
</evidence>
<dbReference type="EMBL" id="MSSM01000044">
    <property type="protein sequence ID" value="RXT18051.1"/>
    <property type="molecule type" value="Genomic_DNA"/>
</dbReference>
<keyword evidence="4" id="KW-1185">Reference proteome</keyword>
<accession>A0A4Q1TIT0</accession>
<dbReference type="RefSeq" id="WP_167470214.1">
    <property type="nucleotide sequence ID" value="NZ_CP074378.1"/>
</dbReference>
<dbReference type="Proteomes" id="UP001164790">
    <property type="component" value="Chromosome"/>
</dbReference>
<dbReference type="EMBL" id="CP107523">
    <property type="protein sequence ID" value="UYN57799.1"/>
    <property type="molecule type" value="Genomic_DNA"/>
</dbReference>
<proteinExistence type="predicted"/>
<sequence>MQEDLGKRIALLLGSGRFLTINEIAKLLSQPEASVKNELLKLVSAEKINQRHFAGRDYFQTVQPQPQPNTLSAAAEDYLNRRHAARKLGDARTCYHHLAGKAGVALFEQLLTQKLVVPTSPNVYQLTETGRQVLTQYLGHPVRQKKVQTCIDFSERRLHLAGKLGAELLAKFVGERQMALTGNRIVRVLKPVRQKSLAVAYVS</sequence>
<reference evidence="1 3" key="1">
    <citation type="submission" date="2017-01" db="EMBL/GenBank/DDBJ databases">
        <title>Lactobacillus chiayiensis sp. nov., a lactic acid bacterium isolated from compost.</title>
        <authorList>
            <person name="Huang C.-H."/>
        </authorList>
    </citation>
    <scope>NUCLEOTIDE SEQUENCE [LARGE SCALE GENOMIC DNA]</scope>
    <source>
        <strain evidence="1">Chh01</strain>
        <strain evidence="3">chh01</strain>
    </source>
</reference>
<dbReference type="AlphaFoldDB" id="A0A4Q1TIT0"/>
<evidence type="ECO:0000313" key="2">
    <source>
        <dbReference type="EMBL" id="UYN57799.1"/>
    </source>
</evidence>
<evidence type="ECO:0000313" key="1">
    <source>
        <dbReference type="EMBL" id="RXT18051.1"/>
    </source>
</evidence>
<dbReference type="Proteomes" id="UP000290475">
    <property type="component" value="Unassembled WGS sequence"/>
</dbReference>
<name>A0A4Q1TIT0_9LACO</name>
<gene>
    <name evidence="1" type="ORF">BVJ53_13590</name>
    <name evidence="2" type="ORF">OFW50_01965</name>
</gene>
<protein>
    <submittedName>
        <fullName evidence="1">Transcriptional regulator</fullName>
    </submittedName>
</protein>
<evidence type="ECO:0000313" key="4">
    <source>
        <dbReference type="Proteomes" id="UP001164790"/>
    </source>
</evidence>
<organism evidence="1 3">
    <name type="scientific">Lacticaseibacillus chiayiensis</name>
    <dbReference type="NCBI Taxonomy" id="2100821"/>
    <lineage>
        <taxon>Bacteria</taxon>
        <taxon>Bacillati</taxon>
        <taxon>Bacillota</taxon>
        <taxon>Bacilli</taxon>
        <taxon>Lactobacillales</taxon>
        <taxon>Lactobacillaceae</taxon>
        <taxon>Lacticaseibacillus</taxon>
    </lineage>
</organism>